<dbReference type="AlphaFoldDB" id="A0AAE0JY70"/>
<feature type="region of interest" description="Disordered" evidence="7">
    <location>
        <begin position="26"/>
        <end position="59"/>
    </location>
</feature>
<evidence type="ECO:0008006" key="10">
    <source>
        <dbReference type="Google" id="ProtNLM"/>
    </source>
</evidence>
<keyword evidence="9" id="KW-1185">Reference proteome</keyword>
<comment type="similarity">
    <text evidence="2">Belongs to the SPF27 family.</text>
</comment>
<dbReference type="InterPro" id="IPR008409">
    <property type="entry name" value="SPF27"/>
</dbReference>
<evidence type="ECO:0000256" key="1">
    <source>
        <dbReference type="ARBA" id="ARBA00004123"/>
    </source>
</evidence>
<organism evidence="8 9">
    <name type="scientific">Lasiosphaeria ovina</name>
    <dbReference type="NCBI Taxonomy" id="92902"/>
    <lineage>
        <taxon>Eukaryota</taxon>
        <taxon>Fungi</taxon>
        <taxon>Dikarya</taxon>
        <taxon>Ascomycota</taxon>
        <taxon>Pezizomycotina</taxon>
        <taxon>Sordariomycetes</taxon>
        <taxon>Sordariomycetidae</taxon>
        <taxon>Sordariales</taxon>
        <taxon>Lasiosphaeriaceae</taxon>
        <taxon>Lasiosphaeria</taxon>
    </lineage>
</organism>
<evidence type="ECO:0000256" key="2">
    <source>
        <dbReference type="ARBA" id="ARBA00010788"/>
    </source>
</evidence>
<dbReference type="GO" id="GO:0008380">
    <property type="term" value="P:RNA splicing"/>
    <property type="evidence" value="ECO:0007669"/>
    <property type="project" value="UniProtKB-KW"/>
</dbReference>
<dbReference type="GO" id="GO:0071013">
    <property type="term" value="C:catalytic step 2 spliceosome"/>
    <property type="evidence" value="ECO:0007669"/>
    <property type="project" value="TreeGrafter"/>
</dbReference>
<gene>
    <name evidence="8" type="ORF">B0T24DRAFT_683236</name>
</gene>
<keyword evidence="4" id="KW-0747">Spliceosome</keyword>
<keyword evidence="3" id="KW-0507">mRNA processing</keyword>
<comment type="subcellular location">
    <subcellularLocation>
        <location evidence="1">Nucleus</location>
    </subcellularLocation>
</comment>
<reference evidence="8" key="2">
    <citation type="submission" date="2023-06" db="EMBL/GenBank/DDBJ databases">
        <authorList>
            <consortium name="Lawrence Berkeley National Laboratory"/>
            <person name="Haridas S."/>
            <person name="Hensen N."/>
            <person name="Bonometti L."/>
            <person name="Westerberg I."/>
            <person name="Brannstrom I.O."/>
            <person name="Guillou S."/>
            <person name="Cros-Aarteil S."/>
            <person name="Calhoun S."/>
            <person name="Kuo A."/>
            <person name="Mondo S."/>
            <person name="Pangilinan J."/>
            <person name="Riley R."/>
            <person name="Labutti K."/>
            <person name="Andreopoulos B."/>
            <person name="Lipzen A."/>
            <person name="Chen C."/>
            <person name="Yanf M."/>
            <person name="Daum C."/>
            <person name="Ng V."/>
            <person name="Clum A."/>
            <person name="Steindorff A."/>
            <person name="Ohm R."/>
            <person name="Martin F."/>
            <person name="Silar P."/>
            <person name="Natvig D."/>
            <person name="Lalanne C."/>
            <person name="Gautier V."/>
            <person name="Ament-Velasquez S.L."/>
            <person name="Kruys A."/>
            <person name="Hutchinson M.I."/>
            <person name="Powell A.J."/>
            <person name="Barry K."/>
            <person name="Miller A.N."/>
            <person name="Grigoriev I.V."/>
            <person name="Debuchy R."/>
            <person name="Gladieux P."/>
            <person name="Thoren M.H."/>
            <person name="Johannesson H."/>
        </authorList>
    </citation>
    <scope>NUCLEOTIDE SEQUENCE</scope>
    <source>
        <strain evidence="8">CBS 958.72</strain>
    </source>
</reference>
<evidence type="ECO:0000256" key="5">
    <source>
        <dbReference type="ARBA" id="ARBA00023187"/>
    </source>
</evidence>
<dbReference type="EMBL" id="JAULSN010000008">
    <property type="protein sequence ID" value="KAK3366202.1"/>
    <property type="molecule type" value="Genomic_DNA"/>
</dbReference>
<evidence type="ECO:0000256" key="6">
    <source>
        <dbReference type="ARBA" id="ARBA00023242"/>
    </source>
</evidence>
<keyword evidence="6" id="KW-0539">Nucleus</keyword>
<proteinExistence type="inferred from homology"/>
<reference evidence="8" key="1">
    <citation type="journal article" date="2023" name="Mol. Phylogenet. Evol.">
        <title>Genome-scale phylogeny and comparative genomics of the fungal order Sordariales.</title>
        <authorList>
            <person name="Hensen N."/>
            <person name="Bonometti L."/>
            <person name="Westerberg I."/>
            <person name="Brannstrom I.O."/>
            <person name="Guillou S."/>
            <person name="Cros-Aarteil S."/>
            <person name="Calhoun S."/>
            <person name="Haridas S."/>
            <person name="Kuo A."/>
            <person name="Mondo S."/>
            <person name="Pangilinan J."/>
            <person name="Riley R."/>
            <person name="LaButti K."/>
            <person name="Andreopoulos B."/>
            <person name="Lipzen A."/>
            <person name="Chen C."/>
            <person name="Yan M."/>
            <person name="Daum C."/>
            <person name="Ng V."/>
            <person name="Clum A."/>
            <person name="Steindorff A."/>
            <person name="Ohm R.A."/>
            <person name="Martin F."/>
            <person name="Silar P."/>
            <person name="Natvig D.O."/>
            <person name="Lalanne C."/>
            <person name="Gautier V."/>
            <person name="Ament-Velasquez S.L."/>
            <person name="Kruys A."/>
            <person name="Hutchinson M.I."/>
            <person name="Powell A.J."/>
            <person name="Barry K."/>
            <person name="Miller A.N."/>
            <person name="Grigoriev I.V."/>
            <person name="Debuchy R."/>
            <person name="Gladieux P."/>
            <person name="Hiltunen Thoren M."/>
            <person name="Johannesson H."/>
        </authorList>
    </citation>
    <scope>NUCLEOTIDE SEQUENCE</scope>
    <source>
        <strain evidence="8">CBS 958.72</strain>
    </source>
</reference>
<keyword evidence="5" id="KW-0508">mRNA splicing</keyword>
<dbReference type="GO" id="GO:0000974">
    <property type="term" value="C:Prp19 complex"/>
    <property type="evidence" value="ECO:0007669"/>
    <property type="project" value="TreeGrafter"/>
</dbReference>
<protein>
    <recommendedName>
        <fullName evidence="10">Pre-mRNA-splicing factor SPF27</fullName>
    </recommendedName>
</protein>
<dbReference type="Proteomes" id="UP001287356">
    <property type="component" value="Unassembled WGS sequence"/>
</dbReference>
<evidence type="ECO:0000256" key="3">
    <source>
        <dbReference type="ARBA" id="ARBA00022664"/>
    </source>
</evidence>
<comment type="caution">
    <text evidence="8">The sequence shown here is derived from an EMBL/GenBank/DDBJ whole genome shotgun (WGS) entry which is preliminary data.</text>
</comment>
<evidence type="ECO:0000313" key="8">
    <source>
        <dbReference type="EMBL" id="KAK3366202.1"/>
    </source>
</evidence>
<dbReference type="PANTHER" id="PTHR13296:SF0">
    <property type="entry name" value="PRE-MRNA-SPLICING FACTOR SPF27"/>
    <property type="match status" value="1"/>
</dbReference>
<dbReference type="PANTHER" id="PTHR13296">
    <property type="entry name" value="BCAS2 PROTEIN"/>
    <property type="match status" value="1"/>
</dbReference>
<evidence type="ECO:0000313" key="9">
    <source>
        <dbReference type="Proteomes" id="UP001287356"/>
    </source>
</evidence>
<feature type="compositionally biased region" description="Basic and acidic residues" evidence="7">
    <location>
        <begin position="26"/>
        <end position="43"/>
    </location>
</feature>
<accession>A0AAE0JY70</accession>
<dbReference type="GO" id="GO:0006397">
    <property type="term" value="P:mRNA processing"/>
    <property type="evidence" value="ECO:0007669"/>
    <property type="project" value="UniProtKB-KW"/>
</dbReference>
<name>A0AAE0JY70_9PEZI</name>
<sequence>MNNNSLSEEESSIALDHVAEHRESHAWFDSDIRGDDASRRDPTGSRYTDAAAATLPPKAPAPVRGARAYGKNAWLVGNWQLEGCVRAVERELASVRRAIDVVALQRQRAQDEFGPELKGLDETWRRGLSRVLETEAAAEGLRREILEVRRQRPKGGTHAQS</sequence>
<evidence type="ECO:0000256" key="7">
    <source>
        <dbReference type="SAM" id="MobiDB-lite"/>
    </source>
</evidence>
<dbReference type="Pfam" id="PF05700">
    <property type="entry name" value="BCAS2"/>
    <property type="match status" value="1"/>
</dbReference>
<evidence type="ECO:0000256" key="4">
    <source>
        <dbReference type="ARBA" id="ARBA00022728"/>
    </source>
</evidence>
<dbReference type="GO" id="GO:0071011">
    <property type="term" value="C:precatalytic spliceosome"/>
    <property type="evidence" value="ECO:0007669"/>
    <property type="project" value="TreeGrafter"/>
</dbReference>